<dbReference type="EMBL" id="VIGI01000002">
    <property type="protein sequence ID" value="KAB8303820.1"/>
    <property type="molecule type" value="Genomic_DNA"/>
</dbReference>
<evidence type="ECO:0000313" key="2">
    <source>
        <dbReference type="Proteomes" id="UP000326757"/>
    </source>
</evidence>
<dbReference type="AlphaFoldDB" id="A0A5N6KJ51"/>
<proteinExistence type="predicted"/>
<comment type="caution">
    <text evidence="1">The sequence shown here is derived from an EMBL/GenBank/DDBJ whole genome shotgun (WGS) entry which is preliminary data.</text>
</comment>
<name>A0A5N6KJ51_MONLA</name>
<organism evidence="1 2">
    <name type="scientific">Monilinia laxa</name>
    <name type="common">Brown rot fungus</name>
    <name type="synonym">Sclerotinia laxa</name>
    <dbReference type="NCBI Taxonomy" id="61186"/>
    <lineage>
        <taxon>Eukaryota</taxon>
        <taxon>Fungi</taxon>
        <taxon>Dikarya</taxon>
        <taxon>Ascomycota</taxon>
        <taxon>Pezizomycotina</taxon>
        <taxon>Leotiomycetes</taxon>
        <taxon>Helotiales</taxon>
        <taxon>Sclerotiniaceae</taxon>
        <taxon>Monilinia</taxon>
    </lineage>
</organism>
<sequence>MDRYADCGLDVGCRERGVKIHMVGMKVNGSVLRRMALGAWEGLEYPNLHSTNDKPMSLHKYRIRYLSNKRHNVVFYLAFLAPQITRHTQHILQWPDIAATVRNSPATPNFATPLYVLPQRKNLEWIERHRPNLTGPAHARLQ</sequence>
<evidence type="ECO:0000313" key="1">
    <source>
        <dbReference type="EMBL" id="KAB8303820.1"/>
    </source>
</evidence>
<accession>A0A5N6KJ51</accession>
<keyword evidence="2" id="KW-1185">Reference proteome</keyword>
<dbReference type="Proteomes" id="UP000326757">
    <property type="component" value="Unassembled WGS sequence"/>
</dbReference>
<reference evidence="1 2" key="1">
    <citation type="submission" date="2019-06" db="EMBL/GenBank/DDBJ databases">
        <title>Genome Sequence of the Brown Rot Fungal Pathogen Monilinia laxa.</title>
        <authorList>
            <person name="De Miccolis Angelini R.M."/>
            <person name="Landi L."/>
            <person name="Abate D."/>
            <person name="Pollastro S."/>
            <person name="Romanazzi G."/>
            <person name="Faretra F."/>
        </authorList>
    </citation>
    <scope>NUCLEOTIDE SEQUENCE [LARGE SCALE GENOMIC DNA]</scope>
    <source>
        <strain evidence="1 2">Mlax316</strain>
    </source>
</reference>
<gene>
    <name evidence="1" type="ORF">EYC80_005193</name>
</gene>
<protein>
    <submittedName>
        <fullName evidence="1">Uncharacterized protein</fullName>
    </submittedName>
</protein>